<dbReference type="KEGG" id="pbn:PADG_11422"/>
<dbReference type="HOGENOM" id="CLU_2528093_0_0_1"/>
<evidence type="ECO:0000313" key="1">
    <source>
        <dbReference type="EMBL" id="KGM92238.1"/>
    </source>
</evidence>
<name>A0A0A0HV96_PARBD</name>
<dbReference type="EMBL" id="KN275959">
    <property type="protein sequence ID" value="KGM92238.1"/>
    <property type="molecule type" value="Genomic_DNA"/>
</dbReference>
<proteinExistence type="predicted"/>
<dbReference type="Proteomes" id="UP000001628">
    <property type="component" value="Unassembled WGS sequence"/>
</dbReference>
<dbReference type="AlphaFoldDB" id="A0A0A0HV96"/>
<dbReference type="GeneID" id="22587319"/>
<dbReference type="VEuPathDB" id="FungiDB:PADG_11422"/>
<dbReference type="InParanoid" id="A0A0A0HV96"/>
<protein>
    <submittedName>
        <fullName evidence="1">Uncharacterized protein</fullName>
    </submittedName>
</protein>
<accession>A0A0A0HV96</accession>
<dbReference type="RefSeq" id="XP_010758894.1">
    <property type="nucleotide sequence ID" value="XM_010760592.1"/>
</dbReference>
<evidence type="ECO:0000313" key="2">
    <source>
        <dbReference type="Proteomes" id="UP000001628"/>
    </source>
</evidence>
<gene>
    <name evidence="1" type="ORF">PADG_11422</name>
</gene>
<keyword evidence="2" id="KW-1185">Reference proteome</keyword>
<sequence>MRFNNDDIALKGGRPESSRRALQRALHRDSLDWNITRFIVEAGLISMPSTTYCDPVIKAYKSQGRSLMRNIERLFCSTRLQRVGVTSWFGDGSLL</sequence>
<organism evidence="1 2">
    <name type="scientific">Paracoccidioides brasiliensis (strain Pb18)</name>
    <dbReference type="NCBI Taxonomy" id="502780"/>
    <lineage>
        <taxon>Eukaryota</taxon>
        <taxon>Fungi</taxon>
        <taxon>Dikarya</taxon>
        <taxon>Ascomycota</taxon>
        <taxon>Pezizomycotina</taxon>
        <taxon>Eurotiomycetes</taxon>
        <taxon>Eurotiomycetidae</taxon>
        <taxon>Onygenales</taxon>
        <taxon>Ajellomycetaceae</taxon>
        <taxon>Paracoccidioides</taxon>
    </lineage>
</organism>
<reference evidence="1 2" key="1">
    <citation type="journal article" date="2011" name="PLoS Genet.">
        <title>Comparative genomic analysis of human fungal pathogens causing paracoccidioidomycosis.</title>
        <authorList>
            <person name="Desjardins C.A."/>
            <person name="Champion M.D."/>
            <person name="Holder J.W."/>
            <person name="Muszewska A."/>
            <person name="Goldberg J."/>
            <person name="Bailao A.M."/>
            <person name="Brigido M.M."/>
            <person name="Ferreira M.E."/>
            <person name="Garcia A.M."/>
            <person name="Grynberg M."/>
            <person name="Gujja S."/>
            <person name="Heiman D.I."/>
            <person name="Henn M.R."/>
            <person name="Kodira C.D."/>
            <person name="Leon-Narvaez H."/>
            <person name="Longo L.V."/>
            <person name="Ma L.J."/>
            <person name="Malavazi I."/>
            <person name="Matsuo A.L."/>
            <person name="Morais F.V."/>
            <person name="Pereira M."/>
            <person name="Rodriguez-Brito S."/>
            <person name="Sakthikumar S."/>
            <person name="Salem-Izacc S.M."/>
            <person name="Sykes S.M."/>
            <person name="Teixeira M.M."/>
            <person name="Vallejo M.C."/>
            <person name="Walter M.E."/>
            <person name="Yandava C."/>
            <person name="Young S."/>
            <person name="Zeng Q."/>
            <person name="Zucker J."/>
            <person name="Felipe M.S."/>
            <person name="Goldman G.H."/>
            <person name="Haas B.J."/>
            <person name="McEwen J.G."/>
            <person name="Nino-Vega G."/>
            <person name="Puccia R."/>
            <person name="San-Blas G."/>
            <person name="Soares C.M."/>
            <person name="Birren B.W."/>
            <person name="Cuomo C.A."/>
        </authorList>
    </citation>
    <scope>NUCLEOTIDE SEQUENCE [LARGE SCALE GENOMIC DNA]</scope>
    <source>
        <strain evidence="1 2">Pb18</strain>
    </source>
</reference>